<gene>
    <name evidence="1" type="ORF">L323_11935</name>
</gene>
<dbReference type="Proteomes" id="UP000016860">
    <property type="component" value="Unassembled WGS sequence"/>
</dbReference>
<dbReference type="EMBL" id="ATAY01000039">
    <property type="protein sequence ID" value="EPR11471.1"/>
    <property type="molecule type" value="Genomic_DNA"/>
</dbReference>
<dbReference type="AlphaFoldDB" id="U4R0C2"/>
<organism evidence="1 2">
    <name type="scientific">Ruminiclostridium papyrosolvens C7</name>
    <dbReference type="NCBI Taxonomy" id="1330534"/>
    <lineage>
        <taxon>Bacteria</taxon>
        <taxon>Bacillati</taxon>
        <taxon>Bacillota</taxon>
        <taxon>Clostridia</taxon>
        <taxon>Eubacteriales</taxon>
        <taxon>Oscillospiraceae</taxon>
        <taxon>Ruminiclostridium</taxon>
    </lineage>
</organism>
<reference evidence="1 2" key="1">
    <citation type="journal article" date="2013" name="Genome Announc.">
        <title>Draft Genome Sequence of the Cellulolytic Bacterium Clostridium papyrosolvens C7 (ATCC 700395).</title>
        <authorList>
            <person name="Zepeda V."/>
            <person name="Dassa B."/>
            <person name="Borovok I."/>
            <person name="Lamed R."/>
            <person name="Bayer E.A."/>
            <person name="Cate J.H."/>
        </authorList>
    </citation>
    <scope>NUCLEOTIDE SEQUENCE [LARGE SCALE GENOMIC DNA]</scope>
    <source>
        <strain evidence="1 2">C7</strain>
    </source>
</reference>
<dbReference type="PATRIC" id="fig|1330534.3.peg.2384"/>
<dbReference type="RefSeq" id="WP_020815884.1">
    <property type="nucleotide sequence ID" value="NZ_ATAY01000039.1"/>
</dbReference>
<name>U4R0C2_9FIRM</name>
<dbReference type="OrthoDB" id="2079759at2"/>
<proteinExistence type="predicted"/>
<evidence type="ECO:0000313" key="2">
    <source>
        <dbReference type="Proteomes" id="UP000016860"/>
    </source>
</evidence>
<sequence>MDKGDNIAIWQAISTKLIYRLRMMGYGVTSVNTSGKEGNWDTEKICVTKDGRDLCDINCIEGTITYHHASDQEEIDSIRDLMNNIQEQERIFARADPMQVEGLEHYKVLAEYNNVILAACESESINTSMHRVNSYQYVTWEKDNGGLGVHSGNYFSDNYTGAKENFGVRSGILRKSKLLSETEMMAIYSGIVKLEDNEINADGSYKIYKQIKEKIENIIPDIEARIYRNDPRFIEPEVIEEDSEIYDQEIQ</sequence>
<protein>
    <submittedName>
        <fullName evidence="1">Uncharacterized protein</fullName>
    </submittedName>
</protein>
<accession>U4R0C2</accession>
<comment type="caution">
    <text evidence="1">The sequence shown here is derived from an EMBL/GenBank/DDBJ whole genome shotgun (WGS) entry which is preliminary data.</text>
</comment>
<evidence type="ECO:0000313" key="1">
    <source>
        <dbReference type="EMBL" id="EPR11471.1"/>
    </source>
</evidence>